<evidence type="ECO:0000313" key="2">
    <source>
        <dbReference type="EMBL" id="KAK0151012.1"/>
    </source>
</evidence>
<protein>
    <recommendedName>
        <fullName evidence="1">Alkylated DNA repair protein AlkB homologue 8 N-terminal domain-containing protein</fullName>
    </recommendedName>
</protein>
<dbReference type="GO" id="GO:0016706">
    <property type="term" value="F:2-oxoglutarate-dependent dioxygenase activity"/>
    <property type="evidence" value="ECO:0007669"/>
    <property type="project" value="InterPro"/>
</dbReference>
<dbReference type="EMBL" id="JAOPHQ010001425">
    <property type="protein sequence ID" value="KAK0151012.1"/>
    <property type="molecule type" value="Genomic_DNA"/>
</dbReference>
<feature type="domain" description="Alkylated DNA repair protein AlkB homologue 8 N-terminal" evidence="1">
    <location>
        <begin position="30"/>
        <end position="70"/>
    </location>
</feature>
<dbReference type="GO" id="GO:0008168">
    <property type="term" value="F:methyltransferase activity"/>
    <property type="evidence" value="ECO:0007669"/>
    <property type="project" value="InterPro"/>
</dbReference>
<organism evidence="2 3">
    <name type="scientific">Merluccius polli</name>
    <name type="common">Benguela hake</name>
    <name type="synonym">Merluccius cadenati</name>
    <dbReference type="NCBI Taxonomy" id="89951"/>
    <lineage>
        <taxon>Eukaryota</taxon>
        <taxon>Metazoa</taxon>
        <taxon>Chordata</taxon>
        <taxon>Craniata</taxon>
        <taxon>Vertebrata</taxon>
        <taxon>Euteleostomi</taxon>
        <taxon>Actinopterygii</taxon>
        <taxon>Neopterygii</taxon>
        <taxon>Teleostei</taxon>
        <taxon>Neoteleostei</taxon>
        <taxon>Acanthomorphata</taxon>
        <taxon>Zeiogadaria</taxon>
        <taxon>Gadariae</taxon>
        <taxon>Gadiformes</taxon>
        <taxon>Gadoidei</taxon>
        <taxon>Merlucciidae</taxon>
        <taxon>Merluccius</taxon>
    </lineage>
</organism>
<dbReference type="Pfam" id="PF09004">
    <property type="entry name" value="ALKBH8_N"/>
    <property type="match status" value="1"/>
</dbReference>
<gene>
    <name evidence="2" type="ORF">N1851_007892</name>
</gene>
<dbReference type="Proteomes" id="UP001174136">
    <property type="component" value="Unassembled WGS sequence"/>
</dbReference>
<sequence>MELLHINGECVERVPVFKFLGTHITEDLFWTTNIHHMVKKAQQRLHFLRILRKHHLVEKLLVSYRCSIESVLAYCISAWYTSCSAAEKKALQRIINTAQKITDCVCLSCRTSSVPAVSPDLQTF</sequence>
<name>A0AA47P981_MERPO</name>
<evidence type="ECO:0000259" key="1">
    <source>
        <dbReference type="Pfam" id="PF09004"/>
    </source>
</evidence>
<dbReference type="InterPro" id="IPR015095">
    <property type="entry name" value="AlkB_hom8_N"/>
</dbReference>
<proteinExistence type="predicted"/>
<evidence type="ECO:0000313" key="3">
    <source>
        <dbReference type="Proteomes" id="UP001174136"/>
    </source>
</evidence>
<comment type="caution">
    <text evidence="2">The sequence shown here is derived from an EMBL/GenBank/DDBJ whole genome shotgun (WGS) entry which is preliminary data.</text>
</comment>
<accession>A0AA47P981</accession>
<reference evidence="2" key="1">
    <citation type="journal article" date="2023" name="Front. Mar. Sci.">
        <title>A new Merluccius polli reference genome to investigate the effects of global change in West African waters.</title>
        <authorList>
            <person name="Mateo J.L."/>
            <person name="Blanco-Fernandez C."/>
            <person name="Garcia-Vazquez E."/>
            <person name="Machado-Schiaffino G."/>
        </authorList>
    </citation>
    <scope>NUCLEOTIDE SEQUENCE</scope>
    <source>
        <strain evidence="2">C29</strain>
        <tissue evidence="2">Fin</tissue>
    </source>
</reference>
<dbReference type="AlphaFoldDB" id="A0AA47P981"/>
<keyword evidence="3" id="KW-1185">Reference proteome</keyword>